<gene>
    <name evidence="4" type="ORF">URODEC1_LOCUS96698</name>
</gene>
<evidence type="ECO:0000259" key="3">
    <source>
        <dbReference type="Pfam" id="PF23622"/>
    </source>
</evidence>
<dbReference type="Pfam" id="PF00646">
    <property type="entry name" value="F-box"/>
    <property type="match status" value="1"/>
</dbReference>
<dbReference type="SUPFAM" id="SSF81383">
    <property type="entry name" value="F-box domain"/>
    <property type="match status" value="1"/>
</dbReference>
<dbReference type="Gene3D" id="1.20.1280.50">
    <property type="match status" value="1"/>
</dbReference>
<feature type="domain" description="At1g61320/AtMIF1 LRR" evidence="3">
    <location>
        <begin position="117"/>
        <end position="511"/>
    </location>
</feature>
<dbReference type="AlphaFoldDB" id="A0ABC9EMT6"/>
<accession>A0ABC9EMT6</accession>
<name>A0ABC9EMT6_9POAL</name>
<feature type="domain" description="F-box" evidence="2">
    <location>
        <begin position="48"/>
        <end position="86"/>
    </location>
</feature>
<organism evidence="4 5">
    <name type="scientific">Urochloa decumbens</name>
    <dbReference type="NCBI Taxonomy" id="240449"/>
    <lineage>
        <taxon>Eukaryota</taxon>
        <taxon>Viridiplantae</taxon>
        <taxon>Streptophyta</taxon>
        <taxon>Embryophyta</taxon>
        <taxon>Tracheophyta</taxon>
        <taxon>Spermatophyta</taxon>
        <taxon>Magnoliopsida</taxon>
        <taxon>Liliopsida</taxon>
        <taxon>Poales</taxon>
        <taxon>Poaceae</taxon>
        <taxon>PACMAD clade</taxon>
        <taxon>Panicoideae</taxon>
        <taxon>Panicodae</taxon>
        <taxon>Paniceae</taxon>
        <taxon>Melinidinae</taxon>
        <taxon>Urochloa</taxon>
    </lineage>
</organism>
<dbReference type="PANTHER" id="PTHR34145:SF8">
    <property type="entry name" value="OS05G0538250 PROTEIN"/>
    <property type="match status" value="1"/>
</dbReference>
<feature type="compositionally biased region" description="Basic and acidic residues" evidence="1">
    <location>
        <begin position="37"/>
        <end position="46"/>
    </location>
</feature>
<evidence type="ECO:0000259" key="2">
    <source>
        <dbReference type="Pfam" id="PF00646"/>
    </source>
</evidence>
<evidence type="ECO:0000313" key="4">
    <source>
        <dbReference type="EMBL" id="CAL5059594.1"/>
    </source>
</evidence>
<reference evidence="4 5" key="2">
    <citation type="submission" date="2024-10" db="EMBL/GenBank/DDBJ databases">
        <authorList>
            <person name="Ryan C."/>
        </authorList>
    </citation>
    <scope>NUCLEOTIDE SEQUENCE [LARGE SCALE GENOMIC DNA]</scope>
</reference>
<evidence type="ECO:0000313" key="5">
    <source>
        <dbReference type="Proteomes" id="UP001497457"/>
    </source>
</evidence>
<feature type="region of interest" description="Disordered" evidence="1">
    <location>
        <begin position="10"/>
        <end position="46"/>
    </location>
</feature>
<reference evidence="5" key="1">
    <citation type="submission" date="2024-06" db="EMBL/GenBank/DDBJ databases">
        <authorList>
            <person name="Ryan C."/>
        </authorList>
    </citation>
    <scope>NUCLEOTIDE SEQUENCE [LARGE SCALE GENOMIC DNA]</scope>
</reference>
<dbReference type="EMBL" id="OZ075114">
    <property type="protein sequence ID" value="CAL5059594.1"/>
    <property type="molecule type" value="Genomic_DNA"/>
</dbReference>
<evidence type="ECO:0008006" key="6">
    <source>
        <dbReference type="Google" id="ProtNLM"/>
    </source>
</evidence>
<keyword evidence="5" id="KW-1185">Reference proteome</keyword>
<dbReference type="InterPro" id="IPR001810">
    <property type="entry name" value="F-box_dom"/>
</dbReference>
<dbReference type="InterPro" id="IPR036047">
    <property type="entry name" value="F-box-like_dom_sf"/>
</dbReference>
<dbReference type="Pfam" id="PF23622">
    <property type="entry name" value="LRR_At1g61320_AtMIF1"/>
    <property type="match status" value="1"/>
</dbReference>
<feature type="compositionally biased region" description="Basic residues" evidence="1">
    <location>
        <begin position="17"/>
        <end position="26"/>
    </location>
</feature>
<evidence type="ECO:0000256" key="1">
    <source>
        <dbReference type="SAM" id="MobiDB-lite"/>
    </source>
</evidence>
<protein>
    <recommendedName>
        <fullName evidence="6">F-box domain-containing protein</fullName>
    </recommendedName>
</protein>
<dbReference type="InterPro" id="IPR055357">
    <property type="entry name" value="LRR_At1g61320_AtMIF1"/>
</dbReference>
<dbReference type="PANTHER" id="PTHR34145">
    <property type="entry name" value="OS02G0105600 PROTEIN"/>
    <property type="match status" value="1"/>
</dbReference>
<dbReference type="InterPro" id="IPR032675">
    <property type="entry name" value="LRR_dom_sf"/>
</dbReference>
<dbReference type="SUPFAM" id="SSF52047">
    <property type="entry name" value="RNI-like"/>
    <property type="match status" value="1"/>
</dbReference>
<sequence length="525" mass="59507">MGMLALKRLMSKQQRERQHRRHKVQGRNKSITSRSKATKDGRRLRDPLPNLPEEIWYHIHSLMPMEDSARTACVSRTFLRSWRHHPYLILSNRTLGLKQNASGKGDVWAFTTKIDQILKNHSAAGVKTLELDVFECRDLNACYLSDWLQIAITPKIESLTLELPSKYEEEYNFPCSLLFGGNGNLIRHLHLTYCAFRPKVGIGCLRSLTKLHLSHVHISEEELVCLLSNSLALVQLELNHCSEIICLEIPCVQQLSCLTVSGCSMLQMIDSKAPNLSTFDFTGDNLVQFSLESLQVKNLGMACLKEINFLNYSITKLPYMVPNLETLTLSSYNEMVNTPTIAARFHHLNYLEIYLDACLFPEYDFLSLGSFLDASPVLETFILSRAMKFDPVLEDFGDASNMRQLPKHKYESLKDVMIYGFCSAKSMVELTCHILENAISLESITLDTVNDWEDEEDLGRCSVAPARKSGECCYLDSVSILEANKGLMAIQKYIAAKVPSTVQLDVRGPCSRCHSLEPSRYEVKC</sequence>
<proteinExistence type="predicted"/>
<dbReference type="Proteomes" id="UP001497457">
    <property type="component" value="Chromosome 4rd"/>
</dbReference>
<dbReference type="Gene3D" id="3.80.10.10">
    <property type="entry name" value="Ribonuclease Inhibitor"/>
    <property type="match status" value="1"/>
</dbReference>
<dbReference type="InterPro" id="IPR053772">
    <property type="entry name" value="At1g61320/At1g61330-like"/>
</dbReference>